<dbReference type="EMBL" id="MT141855">
    <property type="protein sequence ID" value="QJA71211.1"/>
    <property type="molecule type" value="Genomic_DNA"/>
</dbReference>
<proteinExistence type="predicted"/>
<reference evidence="2" key="1">
    <citation type="submission" date="2020-03" db="EMBL/GenBank/DDBJ databases">
        <title>The deep terrestrial virosphere.</title>
        <authorList>
            <person name="Holmfeldt K."/>
            <person name="Nilsson E."/>
            <person name="Simone D."/>
            <person name="Lopez-Fernandez M."/>
            <person name="Wu X."/>
            <person name="de Brujin I."/>
            <person name="Lundin D."/>
            <person name="Andersson A."/>
            <person name="Bertilsson S."/>
            <person name="Dopson M."/>
        </authorList>
    </citation>
    <scope>NUCLEOTIDE SEQUENCE</scope>
    <source>
        <strain evidence="2">MM415A03336</strain>
    </source>
</reference>
<feature type="compositionally biased region" description="Basic and acidic residues" evidence="1">
    <location>
        <begin position="23"/>
        <end position="34"/>
    </location>
</feature>
<feature type="region of interest" description="Disordered" evidence="1">
    <location>
        <begin position="1"/>
        <end position="34"/>
    </location>
</feature>
<dbReference type="AlphaFoldDB" id="A0A6M3JQ43"/>
<protein>
    <submittedName>
        <fullName evidence="2">Uncharacterized protein</fullName>
    </submittedName>
</protein>
<sequence length="120" mass="13367">MSNAKEKRLKAVEALGKPTKPVSRQEKQEAERVLTEGEKTQLAVMFEKVNNLDNTINQAQAAVKQVRQGLGEMITGMVAKRGLDVTKWGVNLAQGMILPLEQNGKKPQLREVPRDEEDES</sequence>
<name>A0A6M3JQ43_9ZZZZ</name>
<evidence type="ECO:0000256" key="1">
    <source>
        <dbReference type="SAM" id="MobiDB-lite"/>
    </source>
</evidence>
<organism evidence="2">
    <name type="scientific">viral metagenome</name>
    <dbReference type="NCBI Taxonomy" id="1070528"/>
    <lineage>
        <taxon>unclassified sequences</taxon>
        <taxon>metagenomes</taxon>
        <taxon>organismal metagenomes</taxon>
    </lineage>
</organism>
<feature type="region of interest" description="Disordered" evidence="1">
    <location>
        <begin position="100"/>
        <end position="120"/>
    </location>
</feature>
<feature type="compositionally biased region" description="Basic and acidic residues" evidence="1">
    <location>
        <begin position="1"/>
        <end position="11"/>
    </location>
</feature>
<gene>
    <name evidence="2" type="ORF">MM415A03336_0007</name>
</gene>
<accession>A0A6M3JQ43</accession>
<evidence type="ECO:0000313" key="2">
    <source>
        <dbReference type="EMBL" id="QJA71211.1"/>
    </source>
</evidence>